<dbReference type="PANTHER" id="PTHR30349:SF64">
    <property type="entry name" value="PROPHAGE INTEGRASE INTD-RELATED"/>
    <property type="match status" value="1"/>
</dbReference>
<evidence type="ECO:0000313" key="8">
    <source>
        <dbReference type="Proteomes" id="UP000033956"/>
    </source>
</evidence>
<dbReference type="GO" id="GO:0006310">
    <property type="term" value="P:DNA recombination"/>
    <property type="evidence" value="ECO:0007669"/>
    <property type="project" value="UniProtKB-KW"/>
</dbReference>
<dbReference type="Proteomes" id="UP000033956">
    <property type="component" value="Unassembled WGS sequence"/>
</dbReference>
<dbReference type="PATRIC" id="fig|92835.4.peg.3276"/>
<name>A0A0M2H0E9_9MICO</name>
<dbReference type="PROSITE" id="PS51900">
    <property type="entry name" value="CB"/>
    <property type="match status" value="1"/>
</dbReference>
<evidence type="ECO:0000256" key="3">
    <source>
        <dbReference type="ARBA" id="ARBA00023172"/>
    </source>
</evidence>
<dbReference type="SUPFAM" id="SSF56349">
    <property type="entry name" value="DNA breaking-rejoining enzymes"/>
    <property type="match status" value="1"/>
</dbReference>
<dbReference type="InterPro" id="IPR002104">
    <property type="entry name" value="Integrase_catalytic"/>
</dbReference>
<dbReference type="InterPro" id="IPR010998">
    <property type="entry name" value="Integrase_recombinase_N"/>
</dbReference>
<keyword evidence="2 4" id="KW-0238">DNA-binding</keyword>
<accession>A0A0M2H0E9</accession>
<dbReference type="InterPro" id="IPR013762">
    <property type="entry name" value="Integrase-like_cat_sf"/>
</dbReference>
<dbReference type="AlphaFoldDB" id="A0A0M2H0E9"/>
<dbReference type="STRING" id="92835.RS81_03247"/>
<dbReference type="Gene3D" id="1.10.150.130">
    <property type="match status" value="1"/>
</dbReference>
<evidence type="ECO:0000259" key="5">
    <source>
        <dbReference type="PROSITE" id="PS51898"/>
    </source>
</evidence>
<dbReference type="CDD" id="cd01189">
    <property type="entry name" value="INT_ICEBs1_C_like"/>
    <property type="match status" value="1"/>
</dbReference>
<evidence type="ECO:0000259" key="6">
    <source>
        <dbReference type="PROSITE" id="PS51900"/>
    </source>
</evidence>
<organism evidence="7 8">
    <name type="scientific">Microbacterium terrae</name>
    <dbReference type="NCBI Taxonomy" id="69369"/>
    <lineage>
        <taxon>Bacteria</taxon>
        <taxon>Bacillati</taxon>
        <taxon>Actinomycetota</taxon>
        <taxon>Actinomycetes</taxon>
        <taxon>Micrococcales</taxon>
        <taxon>Microbacteriaceae</taxon>
        <taxon>Microbacterium</taxon>
    </lineage>
</organism>
<dbReference type="PANTHER" id="PTHR30349">
    <property type="entry name" value="PHAGE INTEGRASE-RELATED"/>
    <property type="match status" value="1"/>
</dbReference>
<evidence type="ECO:0000313" key="7">
    <source>
        <dbReference type="EMBL" id="KJL37490.1"/>
    </source>
</evidence>
<sequence>MAGRPRLPIGTFGEITTREVAPRRFRASARLRDWDGRTRQVSATSESASAARSALKARIAERMRAGDTSGALTADSPFADLADAWLEDLRMDSDRSDGTKEVYERELRSLVQPTFQHFTVREVTVGRIERFLKEQRSRSYARAKHSRTILSMVLGFAVRREIIARNPVKETSRLKKPKQVPKALTPEQIELIRRAAAEWRTGPGVLGPRPDGQVRDIIEFMLGTATRIGEALAIRKCDVDVTSEIPTVTIAGTIVVRRDRGVVRQGWTKTGESRRVAIPAFVAEVLRRRLVLLAGLPEDHLVFFTRNGTPLTPNNVRRTFREMLASVGLDEAEISPHAFRRTGATLLANRLDIETAAEVLGHSTPATTRDHYVEPSHAVDAVSALVLQRLGPLEAPRRPRLH</sequence>
<protein>
    <submittedName>
        <fullName evidence="7">Tyrosine recombinase XerD</fullName>
    </submittedName>
</protein>
<dbReference type="InterPro" id="IPR044068">
    <property type="entry name" value="CB"/>
</dbReference>
<feature type="domain" description="Core-binding (CB)" evidence="6">
    <location>
        <begin position="76"/>
        <end position="158"/>
    </location>
</feature>
<comment type="caution">
    <text evidence="7">The sequence shown here is derived from an EMBL/GenBank/DDBJ whole genome shotgun (WGS) entry which is preliminary data.</text>
</comment>
<evidence type="ECO:0000256" key="2">
    <source>
        <dbReference type="ARBA" id="ARBA00023125"/>
    </source>
</evidence>
<dbReference type="InterPro" id="IPR050090">
    <property type="entry name" value="Tyrosine_recombinase_XerCD"/>
</dbReference>
<dbReference type="InterPro" id="IPR053876">
    <property type="entry name" value="Phage_int_M"/>
</dbReference>
<feature type="domain" description="Tyr recombinase" evidence="5">
    <location>
        <begin position="179"/>
        <end position="385"/>
    </location>
</feature>
<gene>
    <name evidence="7" type="primary">xerD_2</name>
    <name evidence="7" type="ORF">RS81_03247</name>
</gene>
<dbReference type="GO" id="GO:0003677">
    <property type="term" value="F:DNA binding"/>
    <property type="evidence" value="ECO:0007669"/>
    <property type="project" value="UniProtKB-UniRule"/>
</dbReference>
<keyword evidence="3" id="KW-0233">DNA recombination</keyword>
<comment type="similarity">
    <text evidence="1">Belongs to the 'phage' integrase family.</text>
</comment>
<proteinExistence type="inferred from homology"/>
<dbReference type="InterPro" id="IPR011010">
    <property type="entry name" value="DNA_brk_join_enz"/>
</dbReference>
<evidence type="ECO:0000256" key="4">
    <source>
        <dbReference type="PROSITE-ProRule" id="PRU01248"/>
    </source>
</evidence>
<dbReference type="Gene3D" id="1.10.443.10">
    <property type="entry name" value="Intergrase catalytic core"/>
    <property type="match status" value="1"/>
</dbReference>
<keyword evidence="8" id="KW-1185">Reference proteome</keyword>
<dbReference type="PROSITE" id="PS51898">
    <property type="entry name" value="TYR_RECOMBINASE"/>
    <property type="match status" value="1"/>
</dbReference>
<dbReference type="OrthoDB" id="4326943at2"/>
<dbReference type="GO" id="GO:0015074">
    <property type="term" value="P:DNA integration"/>
    <property type="evidence" value="ECO:0007669"/>
    <property type="project" value="InterPro"/>
</dbReference>
<reference evidence="7 8" key="1">
    <citation type="submission" date="2015-02" db="EMBL/GenBank/DDBJ databases">
        <title>Draft genome sequences of ten Microbacterium spp. with emphasis on heavy metal contaminated environments.</title>
        <authorList>
            <person name="Corretto E."/>
        </authorList>
    </citation>
    <scope>NUCLEOTIDE SEQUENCE [LARGE SCALE GENOMIC DNA]</scope>
    <source>
        <strain evidence="7 8">DSM 12510</strain>
    </source>
</reference>
<evidence type="ECO:0000256" key="1">
    <source>
        <dbReference type="ARBA" id="ARBA00008857"/>
    </source>
</evidence>
<dbReference type="EMBL" id="JYIZ01000057">
    <property type="protein sequence ID" value="KJL37490.1"/>
    <property type="molecule type" value="Genomic_DNA"/>
</dbReference>
<dbReference type="Pfam" id="PF22022">
    <property type="entry name" value="Phage_int_M"/>
    <property type="match status" value="1"/>
</dbReference>
<dbReference type="Pfam" id="PF00589">
    <property type="entry name" value="Phage_integrase"/>
    <property type="match status" value="1"/>
</dbReference>